<evidence type="ECO:0000313" key="1">
    <source>
        <dbReference type="EMBL" id="HJG41082.1"/>
    </source>
</evidence>
<dbReference type="RefSeq" id="WP_278710774.1">
    <property type="nucleotide sequence ID" value="NZ_DYUX01000004.1"/>
</dbReference>
<sequence>MALQKTAPPTTTAPEPFLSIDQALELMPGMTRNHLAQLRYDGQGPVFYKPTPRTVFYRASDIFKWMEAGRCTSTAREDA</sequence>
<reference evidence="1" key="2">
    <citation type="submission" date="2021-09" db="EMBL/GenBank/DDBJ databases">
        <authorList>
            <person name="Gilroy R."/>
        </authorList>
    </citation>
    <scope>NUCLEOTIDE SEQUENCE</scope>
    <source>
        <strain evidence="1">ChiBcolR7-4860</strain>
    </source>
</reference>
<evidence type="ECO:0000313" key="2">
    <source>
        <dbReference type="Proteomes" id="UP000786560"/>
    </source>
</evidence>
<accession>A0A921IXR1</accession>
<reference evidence="1" key="1">
    <citation type="journal article" date="2021" name="PeerJ">
        <title>Extensive microbial diversity within the chicken gut microbiome revealed by metagenomics and culture.</title>
        <authorList>
            <person name="Gilroy R."/>
            <person name="Ravi A."/>
            <person name="Getino M."/>
            <person name="Pursley I."/>
            <person name="Horton D.L."/>
            <person name="Alikhan N.F."/>
            <person name="Baker D."/>
            <person name="Gharbi K."/>
            <person name="Hall N."/>
            <person name="Watson M."/>
            <person name="Adriaenssens E.M."/>
            <person name="Foster-Nyarko E."/>
            <person name="Jarju S."/>
            <person name="Secka A."/>
            <person name="Antonio M."/>
            <person name="Oren A."/>
            <person name="Chaudhuri R.R."/>
            <person name="La Ragione R."/>
            <person name="Hildebrand F."/>
            <person name="Pallen M.J."/>
        </authorList>
    </citation>
    <scope>NUCLEOTIDE SEQUENCE</scope>
    <source>
        <strain evidence="1">ChiBcolR7-4860</strain>
    </source>
</reference>
<gene>
    <name evidence="1" type="ORF">K8U73_01620</name>
</gene>
<dbReference type="EMBL" id="DYUX01000004">
    <property type="protein sequence ID" value="HJG41082.1"/>
    <property type="molecule type" value="Genomic_DNA"/>
</dbReference>
<proteinExistence type="predicted"/>
<comment type="caution">
    <text evidence="1">The sequence shown here is derived from an EMBL/GenBank/DDBJ whole genome shotgun (WGS) entry which is preliminary data.</text>
</comment>
<dbReference type="AlphaFoldDB" id="A0A921IXR1"/>
<protein>
    <submittedName>
        <fullName evidence="1">Uncharacterized protein</fullName>
    </submittedName>
</protein>
<name>A0A921IXR1_9BIFI</name>
<organism evidence="1 2">
    <name type="scientific">Bifidobacterium pullorum subsp. gallinarum</name>
    <dbReference type="NCBI Taxonomy" id="78344"/>
    <lineage>
        <taxon>Bacteria</taxon>
        <taxon>Bacillati</taxon>
        <taxon>Actinomycetota</taxon>
        <taxon>Actinomycetes</taxon>
        <taxon>Bifidobacteriales</taxon>
        <taxon>Bifidobacteriaceae</taxon>
        <taxon>Bifidobacterium</taxon>
    </lineage>
</organism>
<dbReference type="Proteomes" id="UP000786560">
    <property type="component" value="Unassembled WGS sequence"/>
</dbReference>